<dbReference type="InterPro" id="IPR003599">
    <property type="entry name" value="Ig_sub"/>
</dbReference>
<dbReference type="GeneID" id="119733170"/>
<dbReference type="Pfam" id="PF13927">
    <property type="entry name" value="Ig_3"/>
    <property type="match status" value="1"/>
</dbReference>
<keyword evidence="2" id="KW-1133">Transmembrane helix</keyword>
<evidence type="ECO:0000313" key="4">
    <source>
        <dbReference type="EnsemblMetazoa" id="XP_038062678.1"/>
    </source>
</evidence>
<evidence type="ECO:0000313" key="5">
    <source>
        <dbReference type="Proteomes" id="UP000887568"/>
    </source>
</evidence>
<dbReference type="SUPFAM" id="SSF48726">
    <property type="entry name" value="Immunoglobulin"/>
    <property type="match status" value="1"/>
</dbReference>
<name>A0A914AG22_PATMI</name>
<dbReference type="OrthoDB" id="10012075at2759"/>
<dbReference type="PANTHER" id="PTHR46013">
    <property type="entry name" value="VASCULAR CELL ADHESION MOLECULE 1"/>
    <property type="match status" value="1"/>
</dbReference>
<organism evidence="4 5">
    <name type="scientific">Patiria miniata</name>
    <name type="common">Bat star</name>
    <name type="synonym">Asterina miniata</name>
    <dbReference type="NCBI Taxonomy" id="46514"/>
    <lineage>
        <taxon>Eukaryota</taxon>
        <taxon>Metazoa</taxon>
        <taxon>Echinodermata</taxon>
        <taxon>Eleutherozoa</taxon>
        <taxon>Asterozoa</taxon>
        <taxon>Asteroidea</taxon>
        <taxon>Valvatacea</taxon>
        <taxon>Valvatida</taxon>
        <taxon>Asterinidae</taxon>
        <taxon>Patiria</taxon>
    </lineage>
</organism>
<protein>
    <recommendedName>
        <fullName evidence="3">Ig-like domain-containing protein</fullName>
    </recommendedName>
</protein>
<keyword evidence="5" id="KW-1185">Reference proteome</keyword>
<reference evidence="4" key="1">
    <citation type="submission" date="2022-11" db="UniProtKB">
        <authorList>
            <consortium name="EnsemblMetazoa"/>
        </authorList>
    </citation>
    <scope>IDENTIFICATION</scope>
</reference>
<dbReference type="RefSeq" id="XP_038062678.1">
    <property type="nucleotide sequence ID" value="XM_038206750.1"/>
</dbReference>
<feature type="transmembrane region" description="Helical" evidence="2">
    <location>
        <begin position="299"/>
        <end position="321"/>
    </location>
</feature>
<feature type="region of interest" description="Disordered" evidence="1">
    <location>
        <begin position="327"/>
        <end position="353"/>
    </location>
</feature>
<dbReference type="PROSITE" id="PS51257">
    <property type="entry name" value="PROKAR_LIPOPROTEIN"/>
    <property type="match status" value="1"/>
</dbReference>
<dbReference type="InterPro" id="IPR036179">
    <property type="entry name" value="Ig-like_dom_sf"/>
</dbReference>
<dbReference type="InterPro" id="IPR007110">
    <property type="entry name" value="Ig-like_dom"/>
</dbReference>
<feature type="domain" description="Ig-like" evidence="3">
    <location>
        <begin position="47"/>
        <end position="134"/>
    </location>
</feature>
<dbReference type="EnsemblMetazoa" id="XM_038206750.1">
    <property type="protein sequence ID" value="XP_038062678.1"/>
    <property type="gene ID" value="LOC119733170"/>
</dbReference>
<accession>A0A914AG22</accession>
<dbReference type="InterPro" id="IPR013783">
    <property type="entry name" value="Ig-like_fold"/>
</dbReference>
<dbReference type="PANTHER" id="PTHR46013:SF7">
    <property type="entry name" value="IG-LIKE DOMAIN-CONTAINING PROTEIN"/>
    <property type="match status" value="1"/>
</dbReference>
<dbReference type="PROSITE" id="PS50835">
    <property type="entry name" value="IG_LIKE"/>
    <property type="match status" value="1"/>
</dbReference>
<dbReference type="OMA" id="VTHANEF"/>
<keyword evidence="2" id="KW-0472">Membrane</keyword>
<dbReference type="AlphaFoldDB" id="A0A914AG22"/>
<dbReference type="SMART" id="SM00409">
    <property type="entry name" value="IG"/>
    <property type="match status" value="1"/>
</dbReference>
<keyword evidence="2" id="KW-0812">Transmembrane</keyword>
<dbReference type="Proteomes" id="UP000887568">
    <property type="component" value="Unplaced"/>
</dbReference>
<sequence length="414" mass="45387">MLLKQQQVQSQPASWRYVYFLLMSVVLLSCIPREVTPLFLIKGSASPASEFINITEGKTLSMNCSASGPELHRVWWGKSIGSEDTNWLTQNSIVETNDPRVSIANRSFGEHNAYSLQITDITESDAGRYKCHAEWGGASLFGYIFVSVQYFPAENPFCATNESDRIPTESVAVWCDTAIGNPGVTITWRVDHSDKEVTCSVYSTELPQNERVRCVVKLGEHLQNQVFLCTVTSSAFPGQNQSCSVSPILLNTPNTSSRALTIVEVCSTQTIPGIFVDGTNTSTGLLPTSAVTSETHTGYIVAAVGIPAAFVVGFLVSLACIRKRQQTVKRRGNDPKGETAAPVEGNQPPDTELSVIPYLVTTMRDDDFTGTRVSDQAYETRIGPRELDTDNAAYQQVDRDIGENEVTSSYLELQ</sequence>
<proteinExistence type="predicted"/>
<dbReference type="Gene3D" id="2.60.40.10">
    <property type="entry name" value="Immunoglobulins"/>
    <property type="match status" value="1"/>
</dbReference>
<evidence type="ECO:0000259" key="3">
    <source>
        <dbReference type="PROSITE" id="PS50835"/>
    </source>
</evidence>
<evidence type="ECO:0000256" key="1">
    <source>
        <dbReference type="SAM" id="MobiDB-lite"/>
    </source>
</evidence>
<evidence type="ECO:0000256" key="2">
    <source>
        <dbReference type="SAM" id="Phobius"/>
    </source>
</evidence>